<feature type="binding site" evidence="3">
    <location>
        <position position="289"/>
    </location>
    <ligand>
        <name>Mg(2+)</name>
        <dbReference type="ChEBI" id="CHEBI:18420"/>
        <label>1</label>
    </ligand>
</feature>
<sequence>MKRTPAFYRGCLVGGAIGDALGWPVEFDSYETILAKYGSGGIRDLQPGDAGAAEITDDTQMTLFTAEGILRAESRGRQKGIAHSPSAVYYAYQRWLLTQGYPKYDGYAWAYKSWLLDVQELYARRAPGHSCLSALSSRTIGTAERPINDSKGCGGVMRAAPAGLFYPKEQAFDMAVKYAALTHGHPSGYLSAGALAYLVAAIIEGQSLEAAVAATLGVLPGYTGHEECTRCLQSAVRLAQQDRPDVEAIAELGEGWVGEEALGIAVYCALKHARDFRQALIAAVNHSGDSDSTGAITGNILGAALGYDRIPADWAAGVELQDVLLRVADDLLAYRLAGQLEPTRYPGD</sequence>
<feature type="binding site" evidence="3">
    <location>
        <position position="58"/>
    </location>
    <ligand>
        <name>Mg(2+)</name>
        <dbReference type="ChEBI" id="CHEBI:18420"/>
        <label>1</label>
    </ligand>
</feature>
<comment type="cofactor">
    <cofactor evidence="3">
        <name>Mg(2+)</name>
        <dbReference type="ChEBI" id="CHEBI:18420"/>
    </cofactor>
    <text evidence="3">Binds 2 magnesium ions per subunit.</text>
</comment>
<accession>A0A927BX90</accession>
<name>A0A927BX90_9BACL</name>
<keyword evidence="3" id="KW-0460">Magnesium</keyword>
<organism evidence="4 5">
    <name type="scientific">Paenibacillus sabuli</name>
    <dbReference type="NCBI Taxonomy" id="2772509"/>
    <lineage>
        <taxon>Bacteria</taxon>
        <taxon>Bacillati</taxon>
        <taxon>Bacillota</taxon>
        <taxon>Bacilli</taxon>
        <taxon>Bacillales</taxon>
        <taxon>Paenibacillaceae</taxon>
        <taxon>Paenibacillus</taxon>
    </lineage>
</organism>
<dbReference type="GO" id="GO:0046872">
    <property type="term" value="F:metal ion binding"/>
    <property type="evidence" value="ECO:0007669"/>
    <property type="project" value="UniProtKB-KW"/>
</dbReference>
<dbReference type="InterPro" id="IPR036705">
    <property type="entry name" value="Ribosyl_crysJ1_sf"/>
</dbReference>
<evidence type="ECO:0000256" key="2">
    <source>
        <dbReference type="ARBA" id="ARBA00022801"/>
    </source>
</evidence>
<proteinExistence type="inferred from homology"/>
<dbReference type="InterPro" id="IPR050792">
    <property type="entry name" value="ADP-ribosylglycohydrolase"/>
</dbReference>
<feature type="binding site" evidence="3">
    <location>
        <position position="292"/>
    </location>
    <ligand>
        <name>Mg(2+)</name>
        <dbReference type="ChEBI" id="CHEBI:18420"/>
        <label>1</label>
    </ligand>
</feature>
<comment type="caution">
    <text evidence="4">The sequence shown here is derived from an EMBL/GenBank/DDBJ whole genome shotgun (WGS) entry which is preliminary data.</text>
</comment>
<evidence type="ECO:0000256" key="3">
    <source>
        <dbReference type="PIRSR" id="PIRSR605502-1"/>
    </source>
</evidence>
<gene>
    <name evidence="4" type="ORF">IDH44_18120</name>
</gene>
<comment type="similarity">
    <text evidence="1">Belongs to the ADP-ribosylglycohydrolase family.</text>
</comment>
<dbReference type="PANTHER" id="PTHR16222">
    <property type="entry name" value="ADP-RIBOSYLGLYCOHYDROLASE"/>
    <property type="match status" value="1"/>
</dbReference>
<evidence type="ECO:0000313" key="4">
    <source>
        <dbReference type="EMBL" id="MBD2847119.1"/>
    </source>
</evidence>
<dbReference type="GO" id="GO:0016787">
    <property type="term" value="F:hydrolase activity"/>
    <property type="evidence" value="ECO:0007669"/>
    <property type="project" value="UniProtKB-KW"/>
</dbReference>
<protein>
    <submittedName>
        <fullName evidence="4">ADP-ribosylglycohydrolase family protein</fullName>
    </submittedName>
</protein>
<dbReference type="AlphaFoldDB" id="A0A927BX90"/>
<dbReference type="Pfam" id="PF03747">
    <property type="entry name" value="ADP_ribosyl_GH"/>
    <property type="match status" value="1"/>
</dbReference>
<keyword evidence="3" id="KW-0479">Metal-binding</keyword>
<evidence type="ECO:0000313" key="5">
    <source>
        <dbReference type="Proteomes" id="UP000621560"/>
    </source>
</evidence>
<feature type="binding site" evidence="3">
    <location>
        <position position="56"/>
    </location>
    <ligand>
        <name>Mg(2+)</name>
        <dbReference type="ChEBI" id="CHEBI:18420"/>
        <label>1</label>
    </ligand>
</feature>
<feature type="binding site" evidence="3">
    <location>
        <position position="291"/>
    </location>
    <ligand>
        <name>Mg(2+)</name>
        <dbReference type="ChEBI" id="CHEBI:18420"/>
        <label>1</label>
    </ligand>
</feature>
<dbReference type="SUPFAM" id="SSF101478">
    <property type="entry name" value="ADP-ribosylglycohydrolase"/>
    <property type="match status" value="1"/>
</dbReference>
<dbReference type="Proteomes" id="UP000621560">
    <property type="component" value="Unassembled WGS sequence"/>
</dbReference>
<dbReference type="InterPro" id="IPR005502">
    <property type="entry name" value="Ribosyl_crysJ1"/>
</dbReference>
<dbReference type="PANTHER" id="PTHR16222:SF24">
    <property type="entry name" value="ADP-RIBOSYLHYDROLASE ARH3"/>
    <property type="match status" value="1"/>
</dbReference>
<dbReference type="Gene3D" id="1.10.4080.10">
    <property type="entry name" value="ADP-ribosylation/Crystallin J1"/>
    <property type="match status" value="1"/>
</dbReference>
<reference evidence="4" key="1">
    <citation type="submission" date="2020-09" db="EMBL/GenBank/DDBJ databases">
        <title>A novel bacterium of genus Paenibacillus, isolated from South China Sea.</title>
        <authorList>
            <person name="Huang H."/>
            <person name="Mo K."/>
            <person name="Hu Y."/>
        </authorList>
    </citation>
    <scope>NUCLEOTIDE SEQUENCE</scope>
    <source>
        <strain evidence="4">IB182496</strain>
    </source>
</reference>
<feature type="binding site" evidence="3">
    <location>
        <position position="57"/>
    </location>
    <ligand>
        <name>Mg(2+)</name>
        <dbReference type="ChEBI" id="CHEBI:18420"/>
        <label>1</label>
    </ligand>
</feature>
<dbReference type="EMBL" id="JACXIZ010000032">
    <property type="protein sequence ID" value="MBD2847119.1"/>
    <property type="molecule type" value="Genomic_DNA"/>
</dbReference>
<keyword evidence="2" id="KW-0378">Hydrolase</keyword>
<dbReference type="RefSeq" id="WP_190920136.1">
    <property type="nucleotide sequence ID" value="NZ_JACXIZ010000032.1"/>
</dbReference>
<keyword evidence="5" id="KW-1185">Reference proteome</keyword>
<evidence type="ECO:0000256" key="1">
    <source>
        <dbReference type="ARBA" id="ARBA00010702"/>
    </source>
</evidence>